<dbReference type="Proteomes" id="UP000053573">
    <property type="component" value="Unassembled WGS sequence"/>
</dbReference>
<feature type="domain" description="FAD dependent oxidoreductase" evidence="1">
    <location>
        <begin position="18"/>
        <end position="392"/>
    </location>
</feature>
<dbReference type="GO" id="GO:0005739">
    <property type="term" value="C:mitochondrion"/>
    <property type="evidence" value="ECO:0007669"/>
    <property type="project" value="TreeGrafter"/>
</dbReference>
<evidence type="ECO:0000313" key="2">
    <source>
        <dbReference type="EMBL" id="KLJ11859.1"/>
    </source>
</evidence>
<dbReference type="STRING" id="2060906.A0A0H1BK30"/>
<evidence type="ECO:0000313" key="3">
    <source>
        <dbReference type="Proteomes" id="UP000053573"/>
    </source>
</evidence>
<proteinExistence type="predicted"/>
<dbReference type="EMBL" id="LDEV01001312">
    <property type="protein sequence ID" value="KLJ11859.1"/>
    <property type="molecule type" value="Genomic_DNA"/>
</dbReference>
<dbReference type="SUPFAM" id="SSF54373">
    <property type="entry name" value="FAD-linked reductases, C-terminal domain"/>
    <property type="match status" value="1"/>
</dbReference>
<dbReference type="SUPFAM" id="SSF51905">
    <property type="entry name" value="FAD/NAD(P)-binding domain"/>
    <property type="match status" value="1"/>
</dbReference>
<dbReference type="OrthoDB" id="498204at2759"/>
<protein>
    <recommendedName>
        <fullName evidence="1">FAD dependent oxidoreductase domain-containing protein</fullName>
    </recommendedName>
</protein>
<evidence type="ECO:0000259" key="1">
    <source>
        <dbReference type="Pfam" id="PF01266"/>
    </source>
</evidence>
<dbReference type="Pfam" id="PF01266">
    <property type="entry name" value="DAO"/>
    <property type="match status" value="1"/>
</dbReference>
<sequence>MSATPFSTIQKSTTENSIFIVGGGIVGTSLAYYLSKSSTAQNGIPKVIVLEKSLGSLLGSTNYAPGFVGQYNDSAIETKLAMDSVREYRTVPNGFDVVGGMEVAATEPGVERLKQRCTSALAAGLPSEMIPVEKAAALAPDFVKTDTIKAALHFASDGTANPGTITAYFRQKAAENGACFVQAGVTGLEVGDDGAIKTISTSEGPLNVCSTSRIVLATGIWTRFLLNDASSASSSGKPITKSPIPITPVAHPYTFTPTRAPRQGTPYPFVRWPEQTVYARDHGTNDGMGTYDHPPIQITDPFNSALGSWPKIFETALAEGARTCLKNGELFQTTDGCTDEEIATAKKRPFNGIFSVTPDNLPLAGKVGDVQNLWLCAAVWVSHAAGVASILAREILRGKGEGGEGGEVSGDDEVVLKALDPNRFLGLEMEDLTRNALGRYNDIYNSQPL</sequence>
<organism evidence="2 3">
    <name type="scientific">Blastomyces silverae</name>
    <dbReference type="NCBI Taxonomy" id="2060906"/>
    <lineage>
        <taxon>Eukaryota</taxon>
        <taxon>Fungi</taxon>
        <taxon>Dikarya</taxon>
        <taxon>Ascomycota</taxon>
        <taxon>Pezizomycotina</taxon>
        <taxon>Eurotiomycetes</taxon>
        <taxon>Eurotiomycetidae</taxon>
        <taxon>Onygenales</taxon>
        <taxon>Ajellomycetaceae</taxon>
        <taxon>Blastomyces</taxon>
    </lineage>
</organism>
<name>A0A0H1BK30_9EURO</name>
<dbReference type="InterPro" id="IPR036188">
    <property type="entry name" value="FAD/NAD-bd_sf"/>
</dbReference>
<accession>A0A0H1BK30</accession>
<reference evidence="3" key="1">
    <citation type="journal article" date="2015" name="PLoS Genet.">
        <title>The dynamic genome and transcriptome of the human fungal pathogen Blastomyces and close relative Emmonsia.</title>
        <authorList>
            <person name="Munoz J.F."/>
            <person name="Gauthier G.M."/>
            <person name="Desjardins C.A."/>
            <person name="Gallo J.E."/>
            <person name="Holder J."/>
            <person name="Sullivan T.D."/>
            <person name="Marty A.J."/>
            <person name="Carmen J.C."/>
            <person name="Chen Z."/>
            <person name="Ding L."/>
            <person name="Gujja S."/>
            <person name="Magrini V."/>
            <person name="Misas E."/>
            <person name="Mitreva M."/>
            <person name="Priest M."/>
            <person name="Saif S."/>
            <person name="Whiston E.A."/>
            <person name="Young S."/>
            <person name="Zeng Q."/>
            <person name="Goldman W.E."/>
            <person name="Mardis E.R."/>
            <person name="Taylor J.W."/>
            <person name="McEwen J.G."/>
            <person name="Clay O.K."/>
            <person name="Klein B.S."/>
            <person name="Cuomo C.A."/>
        </authorList>
    </citation>
    <scope>NUCLEOTIDE SEQUENCE [LARGE SCALE GENOMIC DNA]</scope>
    <source>
        <strain evidence="3">UAMH 139</strain>
    </source>
</reference>
<dbReference type="PANTHER" id="PTHR13847">
    <property type="entry name" value="SARCOSINE DEHYDROGENASE-RELATED"/>
    <property type="match status" value="1"/>
</dbReference>
<dbReference type="Gene3D" id="3.30.9.10">
    <property type="entry name" value="D-Amino Acid Oxidase, subunit A, domain 2"/>
    <property type="match status" value="1"/>
</dbReference>
<gene>
    <name evidence="2" type="ORF">EMPG_13006</name>
</gene>
<keyword evidence="3" id="KW-1185">Reference proteome</keyword>
<dbReference type="InterPro" id="IPR006076">
    <property type="entry name" value="FAD-dep_OxRdtase"/>
</dbReference>
<comment type="caution">
    <text evidence="2">The sequence shown here is derived from an EMBL/GenBank/DDBJ whole genome shotgun (WGS) entry which is preliminary data.</text>
</comment>
<dbReference type="AlphaFoldDB" id="A0A0H1BK30"/>
<dbReference type="PANTHER" id="PTHR13847:SF193">
    <property type="entry name" value="PYRUVATE DEHYDROGENASE PHOSPHATASE REGULATORY SUBUNIT, MITOCHONDRIAL"/>
    <property type="match status" value="1"/>
</dbReference>
<dbReference type="Gene3D" id="3.50.50.60">
    <property type="entry name" value="FAD/NAD(P)-binding domain"/>
    <property type="match status" value="1"/>
</dbReference>